<evidence type="ECO:0000256" key="1">
    <source>
        <dbReference type="ARBA" id="ARBA00022670"/>
    </source>
</evidence>
<dbReference type="PANTHER" id="PTHR43270">
    <property type="entry name" value="BETA-ALA-HIS DIPEPTIDASE"/>
    <property type="match status" value="1"/>
</dbReference>
<gene>
    <name evidence="5" type="ORF">GCM10009741_22060</name>
</gene>
<accession>A0ABP4LCE8</accession>
<dbReference type="EMBL" id="BAAANC010000001">
    <property type="protein sequence ID" value="GAA1520797.1"/>
    <property type="molecule type" value="Genomic_DNA"/>
</dbReference>
<dbReference type="InterPro" id="IPR051458">
    <property type="entry name" value="Cyt/Met_Dipeptidase"/>
</dbReference>
<name>A0ABP4LCE8_9ACTN</name>
<evidence type="ECO:0000256" key="2">
    <source>
        <dbReference type="ARBA" id="ARBA00022723"/>
    </source>
</evidence>
<dbReference type="InterPro" id="IPR011650">
    <property type="entry name" value="Peptidase_M20_dimer"/>
</dbReference>
<evidence type="ECO:0000256" key="3">
    <source>
        <dbReference type="ARBA" id="ARBA00022801"/>
    </source>
</evidence>
<dbReference type="InterPro" id="IPR002933">
    <property type="entry name" value="Peptidase_M20"/>
</dbReference>
<evidence type="ECO:0000313" key="5">
    <source>
        <dbReference type="EMBL" id="GAA1520797.1"/>
    </source>
</evidence>
<keyword evidence="6" id="KW-1185">Reference proteome</keyword>
<dbReference type="Proteomes" id="UP001500363">
    <property type="component" value="Unassembled WGS sequence"/>
</dbReference>
<dbReference type="Gene3D" id="3.30.70.360">
    <property type="match status" value="1"/>
</dbReference>
<keyword evidence="1" id="KW-0645">Protease</keyword>
<dbReference type="Pfam" id="PF01546">
    <property type="entry name" value="Peptidase_M20"/>
    <property type="match status" value="1"/>
</dbReference>
<proteinExistence type="predicted"/>
<dbReference type="PANTHER" id="PTHR43270:SF12">
    <property type="entry name" value="SUCCINYL-DIAMINOPIMELATE DESUCCINYLASE"/>
    <property type="match status" value="1"/>
</dbReference>
<comment type="caution">
    <text evidence="5">The sequence shown here is derived from an EMBL/GenBank/DDBJ whole genome shotgun (WGS) entry which is preliminary data.</text>
</comment>
<organism evidence="5 6">
    <name type="scientific">Kribbella lupini</name>
    <dbReference type="NCBI Taxonomy" id="291602"/>
    <lineage>
        <taxon>Bacteria</taxon>
        <taxon>Bacillati</taxon>
        <taxon>Actinomycetota</taxon>
        <taxon>Actinomycetes</taxon>
        <taxon>Propionibacteriales</taxon>
        <taxon>Kribbellaceae</taxon>
        <taxon>Kribbella</taxon>
    </lineage>
</organism>
<reference evidence="6" key="1">
    <citation type="journal article" date="2019" name="Int. J. Syst. Evol. Microbiol.">
        <title>The Global Catalogue of Microorganisms (GCM) 10K type strain sequencing project: providing services to taxonomists for standard genome sequencing and annotation.</title>
        <authorList>
            <consortium name="The Broad Institute Genomics Platform"/>
            <consortium name="The Broad Institute Genome Sequencing Center for Infectious Disease"/>
            <person name="Wu L."/>
            <person name="Ma J."/>
        </authorList>
    </citation>
    <scope>NUCLEOTIDE SEQUENCE [LARGE SCALE GENOMIC DNA]</scope>
    <source>
        <strain evidence="6">JCM 14303</strain>
    </source>
</reference>
<sequence length="464" mass="50404">MAYVERASHEFLADHEADLVAELTEWVRIPSVAGLPERAVEVNRSANWLAGTLRAIGFPTVEVWSEDEAPAVYAEWCATPGARTVLVYSHHDVRISKDEQWKETGPYEPVVRDGFLYGRGASDAKGQVLAHLWGLRAHLAATGREAPAVNLKFLVEGEEETGSPHLERTLEAQRERLAAELVIFSDTMLWRADHPAVCTSTRGTINARLEVYGPLRDVHGGAVSGPAPNPILALSGLLAGLYDEKGRITVPGFYDDVVEPSEQRRAELRALPFSEDDWVARSQTRSASGEAGYTVPEQLWTRPAIEVISILGGDAVGLPTATIPAVAAADLSIRTVPNQTVPVVAEQLRRWVADTIDPSVDYRFDVDEQSGAEPYETPADRPAVQALAEAMGEGFGGPVGRMGNAGGGPAELIARVLEVPVVFFGTGLPEDRWHDSDERVSLEVLRHGAATLAALWPRLDARER</sequence>
<feature type="domain" description="Peptidase M20 dimerisation" evidence="4">
    <location>
        <begin position="200"/>
        <end position="354"/>
    </location>
</feature>
<dbReference type="Pfam" id="PF07687">
    <property type="entry name" value="M20_dimer"/>
    <property type="match status" value="1"/>
</dbReference>
<dbReference type="RefSeq" id="WP_344172700.1">
    <property type="nucleotide sequence ID" value="NZ_BAAANC010000001.1"/>
</dbReference>
<keyword evidence="3" id="KW-0378">Hydrolase</keyword>
<evidence type="ECO:0000259" key="4">
    <source>
        <dbReference type="Pfam" id="PF07687"/>
    </source>
</evidence>
<dbReference type="SUPFAM" id="SSF53187">
    <property type="entry name" value="Zn-dependent exopeptidases"/>
    <property type="match status" value="1"/>
</dbReference>
<protein>
    <submittedName>
        <fullName evidence="5">Dipeptidase</fullName>
    </submittedName>
</protein>
<keyword evidence="2" id="KW-0479">Metal-binding</keyword>
<evidence type="ECO:0000313" key="6">
    <source>
        <dbReference type="Proteomes" id="UP001500363"/>
    </source>
</evidence>
<dbReference type="Gene3D" id="3.40.630.10">
    <property type="entry name" value="Zn peptidases"/>
    <property type="match status" value="1"/>
</dbReference>